<evidence type="ECO:0000313" key="8">
    <source>
        <dbReference type="Proteomes" id="UP000887540"/>
    </source>
</evidence>
<feature type="transmembrane region" description="Helical" evidence="7">
    <location>
        <begin position="233"/>
        <end position="252"/>
    </location>
</feature>
<sequence length="282" mass="30578">MSAIIGLLACAVASLFFGTMFVPVRKYASGDGLFVQWVMSSAILVVGIIVNMFVGFPAFQPLAMIGGVCWAIGNVTAVPIISTIGLGLGILIWGTTNCLVGWACGRFGLFGINASEPRSPVINYFGLVLVIIGGFLFSQVRSTVSQVDEGDHNEEGRSSVPEEERLDEEDAGLVRNYEATNTTINRSTKRAFGIGLSLFAGVFYGVTFVPVVYIQDHHDKFPSAPESAIAFALSHYCGIYLTSTAFFFIYLVYTQNRPFINPKIALPSLITGLFWAIAQLSW</sequence>
<dbReference type="WBParaSite" id="ACRNAN_scaffold3732.g21493.t1">
    <property type="protein sequence ID" value="ACRNAN_scaffold3732.g21493.t1"/>
    <property type="gene ID" value="ACRNAN_scaffold3732.g21493"/>
</dbReference>
<evidence type="ECO:0000256" key="2">
    <source>
        <dbReference type="ARBA" id="ARBA00005731"/>
    </source>
</evidence>
<feature type="transmembrane region" description="Helical" evidence="7">
    <location>
        <begin position="68"/>
        <end position="93"/>
    </location>
</feature>
<keyword evidence="8" id="KW-1185">Reference proteome</keyword>
<protein>
    <submittedName>
        <fullName evidence="9">Transmembrane protein 144</fullName>
    </submittedName>
</protein>
<proteinExistence type="inferred from homology"/>
<reference evidence="9" key="1">
    <citation type="submission" date="2022-11" db="UniProtKB">
        <authorList>
            <consortium name="WormBaseParasite"/>
        </authorList>
    </citation>
    <scope>IDENTIFICATION</scope>
</reference>
<comment type="subcellular location">
    <subcellularLocation>
        <location evidence="1">Membrane</location>
        <topology evidence="1">Multi-pass membrane protein</topology>
    </subcellularLocation>
</comment>
<keyword evidence="3 7" id="KW-0812">Transmembrane</keyword>
<feature type="transmembrane region" description="Helical" evidence="7">
    <location>
        <begin position="34"/>
        <end position="56"/>
    </location>
</feature>
<evidence type="ECO:0000256" key="6">
    <source>
        <dbReference type="SAM" id="MobiDB-lite"/>
    </source>
</evidence>
<feature type="transmembrane region" description="Helical" evidence="7">
    <location>
        <begin position="191"/>
        <end position="213"/>
    </location>
</feature>
<dbReference type="PANTHER" id="PTHR16119">
    <property type="entry name" value="TRANSMEMBRANE PROTEIN 144"/>
    <property type="match status" value="1"/>
</dbReference>
<feature type="transmembrane region" description="Helical" evidence="7">
    <location>
        <begin position="121"/>
        <end position="138"/>
    </location>
</feature>
<name>A0A914DRH3_9BILA</name>
<feature type="transmembrane region" description="Helical" evidence="7">
    <location>
        <begin position="264"/>
        <end position="281"/>
    </location>
</feature>
<comment type="similarity">
    <text evidence="2">Belongs to the TMEM144 family.</text>
</comment>
<feature type="region of interest" description="Disordered" evidence="6">
    <location>
        <begin position="147"/>
        <end position="169"/>
    </location>
</feature>
<evidence type="ECO:0000313" key="9">
    <source>
        <dbReference type="WBParaSite" id="ACRNAN_scaffold3732.g21493.t1"/>
    </source>
</evidence>
<feature type="compositionally biased region" description="Basic and acidic residues" evidence="6">
    <location>
        <begin position="149"/>
        <end position="163"/>
    </location>
</feature>
<evidence type="ECO:0000256" key="1">
    <source>
        <dbReference type="ARBA" id="ARBA00004141"/>
    </source>
</evidence>
<evidence type="ECO:0000256" key="4">
    <source>
        <dbReference type="ARBA" id="ARBA00022989"/>
    </source>
</evidence>
<accession>A0A914DRH3</accession>
<dbReference type="InterPro" id="IPR012435">
    <property type="entry name" value="TMEM144"/>
</dbReference>
<dbReference type="GO" id="GO:0016020">
    <property type="term" value="C:membrane"/>
    <property type="evidence" value="ECO:0007669"/>
    <property type="project" value="UniProtKB-SubCell"/>
</dbReference>
<keyword evidence="4 7" id="KW-1133">Transmembrane helix</keyword>
<evidence type="ECO:0000256" key="3">
    <source>
        <dbReference type="ARBA" id="ARBA00022692"/>
    </source>
</evidence>
<dbReference type="InterPro" id="IPR010651">
    <property type="entry name" value="Sugar_transport"/>
</dbReference>
<dbReference type="Pfam" id="PF07857">
    <property type="entry name" value="TMEM144"/>
    <property type="match status" value="1"/>
</dbReference>
<dbReference type="GO" id="GO:0015144">
    <property type="term" value="F:carbohydrate transmembrane transporter activity"/>
    <property type="evidence" value="ECO:0007669"/>
    <property type="project" value="InterPro"/>
</dbReference>
<organism evidence="8 9">
    <name type="scientific">Acrobeloides nanus</name>
    <dbReference type="NCBI Taxonomy" id="290746"/>
    <lineage>
        <taxon>Eukaryota</taxon>
        <taxon>Metazoa</taxon>
        <taxon>Ecdysozoa</taxon>
        <taxon>Nematoda</taxon>
        <taxon>Chromadorea</taxon>
        <taxon>Rhabditida</taxon>
        <taxon>Tylenchina</taxon>
        <taxon>Cephalobomorpha</taxon>
        <taxon>Cephaloboidea</taxon>
        <taxon>Cephalobidae</taxon>
        <taxon>Acrobeloides</taxon>
    </lineage>
</organism>
<dbReference type="PANTHER" id="PTHR16119:SF17">
    <property type="entry name" value="TRANSMEMBRANE PROTEIN 144"/>
    <property type="match status" value="1"/>
</dbReference>
<evidence type="ECO:0000256" key="7">
    <source>
        <dbReference type="SAM" id="Phobius"/>
    </source>
</evidence>
<keyword evidence="5 7" id="KW-0472">Membrane</keyword>
<dbReference type="Proteomes" id="UP000887540">
    <property type="component" value="Unplaced"/>
</dbReference>
<evidence type="ECO:0000256" key="5">
    <source>
        <dbReference type="ARBA" id="ARBA00023136"/>
    </source>
</evidence>
<dbReference type="AlphaFoldDB" id="A0A914DRH3"/>